<keyword evidence="1" id="KW-0472">Membrane</keyword>
<evidence type="ECO:0000256" key="1">
    <source>
        <dbReference type="SAM" id="Phobius"/>
    </source>
</evidence>
<gene>
    <name evidence="2" type="primary">Cnig_chr_V.g20575</name>
    <name evidence="2" type="ORF">B9Z55_020575</name>
</gene>
<keyword evidence="1" id="KW-0812">Transmembrane</keyword>
<dbReference type="Proteomes" id="UP000230233">
    <property type="component" value="Chromosome V"/>
</dbReference>
<protein>
    <submittedName>
        <fullName evidence="2">Uncharacterized protein</fullName>
    </submittedName>
</protein>
<keyword evidence="3" id="KW-1185">Reference proteome</keyword>
<evidence type="ECO:0000313" key="3">
    <source>
        <dbReference type="Proteomes" id="UP000230233"/>
    </source>
</evidence>
<accession>A0A2G5TP56</accession>
<sequence>MFYGAARRSGCRSFEDLEDRTVSVINRIGIQTTGVAKVPGAAWCSGCRQSTKTSRAAYMAISRMGKIGNRDDKSGENKDVRQARRPRWCRKDFRNFDANSMRFRMSRDKWSGIGDNHQDSAPSLELRELSFLSFLLFLSAFSGFRCFVISSGPFFGVSRVRCLRCNILGGVLAFVVVLLVFSGSPSVSMAVILWFLVLLVVSRIRSLTFRKFILGENLRKRKL</sequence>
<organism evidence="2 3">
    <name type="scientific">Caenorhabditis nigoni</name>
    <dbReference type="NCBI Taxonomy" id="1611254"/>
    <lineage>
        <taxon>Eukaryota</taxon>
        <taxon>Metazoa</taxon>
        <taxon>Ecdysozoa</taxon>
        <taxon>Nematoda</taxon>
        <taxon>Chromadorea</taxon>
        <taxon>Rhabditida</taxon>
        <taxon>Rhabditina</taxon>
        <taxon>Rhabditomorpha</taxon>
        <taxon>Rhabditoidea</taxon>
        <taxon>Rhabditidae</taxon>
        <taxon>Peloderinae</taxon>
        <taxon>Caenorhabditis</taxon>
    </lineage>
</organism>
<proteinExistence type="predicted"/>
<dbReference type="OrthoDB" id="10656755at2759"/>
<dbReference type="EMBL" id="PDUG01000005">
    <property type="protein sequence ID" value="PIC28766.1"/>
    <property type="molecule type" value="Genomic_DNA"/>
</dbReference>
<reference evidence="3" key="1">
    <citation type="submission" date="2017-10" db="EMBL/GenBank/DDBJ databases">
        <title>Rapid genome shrinkage in a self-fertile nematode reveals novel sperm competition proteins.</title>
        <authorList>
            <person name="Yin D."/>
            <person name="Schwarz E.M."/>
            <person name="Thomas C.G."/>
            <person name="Felde R.L."/>
            <person name="Korf I.F."/>
            <person name="Cutter A.D."/>
            <person name="Schartner C.M."/>
            <person name="Ralston E.J."/>
            <person name="Meyer B.J."/>
            <person name="Haag E.S."/>
        </authorList>
    </citation>
    <scope>NUCLEOTIDE SEQUENCE [LARGE SCALE GENOMIC DNA]</scope>
    <source>
        <strain evidence="3">JU1422</strain>
    </source>
</reference>
<feature type="transmembrane region" description="Helical" evidence="1">
    <location>
        <begin position="129"/>
        <end position="150"/>
    </location>
</feature>
<comment type="caution">
    <text evidence="2">The sequence shown here is derived from an EMBL/GenBank/DDBJ whole genome shotgun (WGS) entry which is preliminary data.</text>
</comment>
<evidence type="ECO:0000313" key="2">
    <source>
        <dbReference type="EMBL" id="PIC28766.1"/>
    </source>
</evidence>
<feature type="transmembrane region" description="Helical" evidence="1">
    <location>
        <begin position="162"/>
        <end position="181"/>
    </location>
</feature>
<feature type="transmembrane region" description="Helical" evidence="1">
    <location>
        <begin position="187"/>
        <end position="204"/>
    </location>
</feature>
<name>A0A2G5TP56_9PELO</name>
<keyword evidence="1" id="KW-1133">Transmembrane helix</keyword>
<dbReference type="AlphaFoldDB" id="A0A2G5TP56"/>